<keyword evidence="4" id="KW-1134">Transmembrane beta strand</keyword>
<evidence type="ECO:0000313" key="11">
    <source>
        <dbReference type="Proteomes" id="UP000184420"/>
    </source>
</evidence>
<evidence type="ECO:0000313" key="10">
    <source>
        <dbReference type="EMBL" id="SHL49720.1"/>
    </source>
</evidence>
<evidence type="ECO:0000256" key="4">
    <source>
        <dbReference type="ARBA" id="ARBA00022452"/>
    </source>
</evidence>
<evidence type="ECO:0000256" key="8">
    <source>
        <dbReference type="SAM" id="Coils"/>
    </source>
</evidence>
<dbReference type="InterPro" id="IPR051906">
    <property type="entry name" value="TolC-like"/>
</dbReference>
<feature type="chain" id="PRO_5012297006" evidence="9">
    <location>
        <begin position="26"/>
        <end position="467"/>
    </location>
</feature>
<dbReference type="RefSeq" id="WP_073080367.1">
    <property type="nucleotide sequence ID" value="NZ_FRBL01000003.1"/>
</dbReference>
<comment type="subcellular location">
    <subcellularLocation>
        <location evidence="1">Cell outer membrane</location>
    </subcellularLocation>
</comment>
<protein>
    <submittedName>
        <fullName evidence="10">Outer membrane protein TolC</fullName>
    </submittedName>
</protein>
<dbReference type="STRING" id="1419482.SAMN05444266_103520"/>
<dbReference type="Gene3D" id="1.20.1600.10">
    <property type="entry name" value="Outer membrane efflux proteins (OEP)"/>
    <property type="match status" value="1"/>
</dbReference>
<dbReference type="EMBL" id="FRBL01000003">
    <property type="protein sequence ID" value="SHL49720.1"/>
    <property type="molecule type" value="Genomic_DNA"/>
</dbReference>
<sequence length="467" mass="51675">MNVHNFVKHCCAICLCLLIASGTFAQQPADSFSLHMAISRTLQNYPAIQAKEAQIKSGEANLTDVKHDWYPALRVHEQLDVGTDNSIYGSYFTMGMIPSTSGGIREANNNQLMSGNIAMAQMQWEVYNFGAFASRIQAAHAALNTRKSDLANTSNQLTIAIIQDYLELLRLTALQKITTDNILRTEAIQRAVNATVKYGLKPGVDSAVAAAELSKARLNLLEVNAQFNRLRIELAAFTGIDTARIAADTLNELKLGGLLARFVPQQTVAAQHPLLQFYHSQYEQQKALETVIRRANLPKVNVMAAGWMRGSSGEFNDYYNKNLWSGLGYKRYNYLLGLGITYNLTDLKRTREKVATQRYTADAAAKEQETMAVKLKQSLDEAQSDIAIAQQRLAEIPAQLQAAQAAAIQKTALYKAGLTNIIEVTNALFLLNRAETDMIQARDAAWKALFRAAYAGNTLQELLPELH</sequence>
<evidence type="ECO:0000256" key="5">
    <source>
        <dbReference type="ARBA" id="ARBA00022692"/>
    </source>
</evidence>
<feature type="signal peptide" evidence="9">
    <location>
        <begin position="1"/>
        <end position="25"/>
    </location>
</feature>
<dbReference type="GO" id="GO:0015562">
    <property type="term" value="F:efflux transmembrane transporter activity"/>
    <property type="evidence" value="ECO:0007669"/>
    <property type="project" value="InterPro"/>
</dbReference>
<name>A0A1M7B420_9BACT</name>
<evidence type="ECO:0000256" key="9">
    <source>
        <dbReference type="SAM" id="SignalP"/>
    </source>
</evidence>
<keyword evidence="7" id="KW-0998">Cell outer membrane</keyword>
<dbReference type="InterPro" id="IPR003423">
    <property type="entry name" value="OMP_efflux"/>
</dbReference>
<dbReference type="GO" id="GO:0015288">
    <property type="term" value="F:porin activity"/>
    <property type="evidence" value="ECO:0007669"/>
    <property type="project" value="TreeGrafter"/>
</dbReference>
<dbReference type="PANTHER" id="PTHR30026">
    <property type="entry name" value="OUTER MEMBRANE PROTEIN TOLC"/>
    <property type="match status" value="1"/>
</dbReference>
<keyword evidence="9" id="KW-0732">Signal</keyword>
<feature type="coiled-coil region" evidence="8">
    <location>
        <begin position="365"/>
        <end position="392"/>
    </location>
</feature>
<dbReference type="PANTHER" id="PTHR30026:SF20">
    <property type="entry name" value="OUTER MEMBRANE PROTEIN TOLC"/>
    <property type="match status" value="1"/>
</dbReference>
<dbReference type="GO" id="GO:1990281">
    <property type="term" value="C:efflux pump complex"/>
    <property type="evidence" value="ECO:0007669"/>
    <property type="project" value="TreeGrafter"/>
</dbReference>
<proteinExistence type="inferred from homology"/>
<keyword evidence="3" id="KW-0813">Transport</keyword>
<evidence type="ECO:0000256" key="3">
    <source>
        <dbReference type="ARBA" id="ARBA00022448"/>
    </source>
</evidence>
<evidence type="ECO:0000256" key="6">
    <source>
        <dbReference type="ARBA" id="ARBA00023136"/>
    </source>
</evidence>
<keyword evidence="11" id="KW-1185">Reference proteome</keyword>
<gene>
    <name evidence="10" type="ORF">SAMN05444266_103520</name>
</gene>
<keyword evidence="8" id="KW-0175">Coiled coil</keyword>
<organism evidence="10 11">
    <name type="scientific">Chitinophaga jiangningensis</name>
    <dbReference type="NCBI Taxonomy" id="1419482"/>
    <lineage>
        <taxon>Bacteria</taxon>
        <taxon>Pseudomonadati</taxon>
        <taxon>Bacteroidota</taxon>
        <taxon>Chitinophagia</taxon>
        <taxon>Chitinophagales</taxon>
        <taxon>Chitinophagaceae</taxon>
        <taxon>Chitinophaga</taxon>
    </lineage>
</organism>
<reference evidence="10 11" key="1">
    <citation type="submission" date="2016-11" db="EMBL/GenBank/DDBJ databases">
        <authorList>
            <person name="Jaros S."/>
            <person name="Januszkiewicz K."/>
            <person name="Wedrychowicz H."/>
        </authorList>
    </citation>
    <scope>NUCLEOTIDE SEQUENCE [LARGE SCALE GENOMIC DNA]</scope>
    <source>
        <strain evidence="10 11">DSM 27406</strain>
    </source>
</reference>
<accession>A0A1M7B420</accession>
<dbReference type="Proteomes" id="UP000184420">
    <property type="component" value="Unassembled WGS sequence"/>
</dbReference>
<evidence type="ECO:0000256" key="7">
    <source>
        <dbReference type="ARBA" id="ARBA00023237"/>
    </source>
</evidence>
<dbReference type="GO" id="GO:0009279">
    <property type="term" value="C:cell outer membrane"/>
    <property type="evidence" value="ECO:0007669"/>
    <property type="project" value="UniProtKB-SubCell"/>
</dbReference>
<dbReference type="AlphaFoldDB" id="A0A1M7B420"/>
<keyword evidence="5" id="KW-0812">Transmembrane</keyword>
<evidence type="ECO:0000256" key="2">
    <source>
        <dbReference type="ARBA" id="ARBA00007613"/>
    </source>
</evidence>
<dbReference type="SUPFAM" id="SSF56954">
    <property type="entry name" value="Outer membrane efflux proteins (OEP)"/>
    <property type="match status" value="1"/>
</dbReference>
<evidence type="ECO:0000256" key="1">
    <source>
        <dbReference type="ARBA" id="ARBA00004442"/>
    </source>
</evidence>
<comment type="similarity">
    <text evidence="2">Belongs to the outer membrane factor (OMF) (TC 1.B.17) family.</text>
</comment>
<keyword evidence="6" id="KW-0472">Membrane</keyword>
<dbReference type="OrthoDB" id="654853at2"/>
<dbReference type="Pfam" id="PF02321">
    <property type="entry name" value="OEP"/>
    <property type="match status" value="2"/>
</dbReference>